<proteinExistence type="predicted"/>
<organism evidence="3 4">
    <name type="scientific">Staphylococcus warneri</name>
    <dbReference type="NCBI Taxonomy" id="1292"/>
    <lineage>
        <taxon>Bacteria</taxon>
        <taxon>Bacillati</taxon>
        <taxon>Bacillota</taxon>
        <taxon>Bacilli</taxon>
        <taxon>Bacillales</taxon>
        <taxon>Staphylococcaceae</taxon>
        <taxon>Staphylococcus</taxon>
    </lineage>
</organism>
<keyword evidence="1" id="KW-0456">Lyase</keyword>
<dbReference type="InterPro" id="IPR032466">
    <property type="entry name" value="Metal_Hydrolase"/>
</dbReference>
<dbReference type="GO" id="GO:0016831">
    <property type="term" value="F:carboxy-lyase activity"/>
    <property type="evidence" value="ECO:0007669"/>
    <property type="project" value="InterPro"/>
</dbReference>
<gene>
    <name evidence="3" type="ORF">DXC19_09360</name>
</gene>
<accession>A0A8B2ZG28</accession>
<dbReference type="GO" id="GO:0016787">
    <property type="term" value="F:hydrolase activity"/>
    <property type="evidence" value="ECO:0007669"/>
    <property type="project" value="UniProtKB-KW"/>
</dbReference>
<reference evidence="3 4" key="1">
    <citation type="submission" date="2018-08" db="EMBL/GenBank/DDBJ databases">
        <title>A genome reference for cultivated species of the human gut microbiota.</title>
        <authorList>
            <person name="Zou Y."/>
            <person name="Xue W."/>
            <person name="Luo G."/>
        </authorList>
    </citation>
    <scope>NUCLEOTIDE SEQUENCE [LARGE SCALE GENOMIC DNA]</scope>
    <source>
        <strain evidence="3 4">OM08-17AT</strain>
    </source>
</reference>
<dbReference type="AlphaFoldDB" id="A0A8B2ZG28"/>
<dbReference type="RefSeq" id="WP_117725918.1">
    <property type="nucleotide sequence ID" value="NZ_CABMFV010000005.1"/>
</dbReference>
<dbReference type="Pfam" id="PF04909">
    <property type="entry name" value="Amidohydro_2"/>
    <property type="match status" value="1"/>
</dbReference>
<dbReference type="GO" id="GO:0005829">
    <property type="term" value="C:cytosol"/>
    <property type="evidence" value="ECO:0007669"/>
    <property type="project" value="TreeGrafter"/>
</dbReference>
<sequence length="326" mass="36744">MTQSKPVIAVEEHFVIEELDSFKDEDPNGLHAKAVAPIMNRLKNLGDNRIAEMDEAGVAKQIVSLTAPGTQQLERDEAIQLSTKANNLLGEAVQKHPERLAGFATLPTIEPELAAQELERTVNEFGFKGAIINGHTLGEYLDHPKFEIIFEKAEQLNVPIYLHPAIPPDNVIDTYYKGNYSSDVAMQFASAGWGWHIETAIHLIRIVLSGTFDKYPDLKIVTGHNGEGVLYALQRLDTLIPPQLSHLKKKVSDYLKENIYYSISGYTYAPPFMQMYEQIGADHILYSSDYPYVSMKDTLDFVNQLDISEEDKDKILYKNAQQLFNL</sequence>
<protein>
    <submittedName>
        <fullName evidence="3">Amidohydrolase</fullName>
    </submittedName>
</protein>
<dbReference type="Gene3D" id="3.20.20.140">
    <property type="entry name" value="Metal-dependent hydrolases"/>
    <property type="match status" value="1"/>
</dbReference>
<feature type="domain" description="Amidohydrolase-related" evidence="2">
    <location>
        <begin position="48"/>
        <end position="326"/>
    </location>
</feature>
<evidence type="ECO:0000313" key="3">
    <source>
        <dbReference type="EMBL" id="RGM29424.1"/>
    </source>
</evidence>
<evidence type="ECO:0000259" key="2">
    <source>
        <dbReference type="Pfam" id="PF04909"/>
    </source>
</evidence>
<dbReference type="PANTHER" id="PTHR21240:SF30">
    <property type="entry name" value="AMIDOHYDROLASE-RELATED DOMAIN-CONTAINING PROTEIN-RELATED"/>
    <property type="match status" value="1"/>
</dbReference>
<dbReference type="SUPFAM" id="SSF51556">
    <property type="entry name" value="Metallo-dependent hydrolases"/>
    <property type="match status" value="1"/>
</dbReference>
<evidence type="ECO:0000256" key="1">
    <source>
        <dbReference type="ARBA" id="ARBA00023239"/>
    </source>
</evidence>
<evidence type="ECO:0000313" key="4">
    <source>
        <dbReference type="Proteomes" id="UP000261016"/>
    </source>
</evidence>
<dbReference type="PANTHER" id="PTHR21240">
    <property type="entry name" value="2-AMINO-3-CARBOXYLMUCONATE-6-SEMIALDEHYDE DECARBOXYLASE"/>
    <property type="match status" value="1"/>
</dbReference>
<dbReference type="Proteomes" id="UP000261016">
    <property type="component" value="Unassembled WGS sequence"/>
</dbReference>
<dbReference type="InterPro" id="IPR032465">
    <property type="entry name" value="ACMSD"/>
</dbReference>
<comment type="caution">
    <text evidence="3">The sequence shown here is derived from an EMBL/GenBank/DDBJ whole genome shotgun (WGS) entry which is preliminary data.</text>
</comment>
<name>A0A8B2ZG28_STAWA</name>
<dbReference type="InterPro" id="IPR006680">
    <property type="entry name" value="Amidohydro-rel"/>
</dbReference>
<dbReference type="GO" id="GO:0019748">
    <property type="term" value="P:secondary metabolic process"/>
    <property type="evidence" value="ECO:0007669"/>
    <property type="project" value="TreeGrafter"/>
</dbReference>
<keyword evidence="3" id="KW-0378">Hydrolase</keyword>
<dbReference type="EMBL" id="QSTD01000005">
    <property type="protein sequence ID" value="RGM29424.1"/>
    <property type="molecule type" value="Genomic_DNA"/>
</dbReference>